<dbReference type="SUPFAM" id="SSF46689">
    <property type="entry name" value="Homeodomain-like"/>
    <property type="match status" value="1"/>
</dbReference>
<dbReference type="EMBL" id="AM114772">
    <property type="protein sequence ID" value="CAJ38797.1"/>
    <property type="molecule type" value="mRNA"/>
</dbReference>
<reference evidence="9" key="1">
    <citation type="journal article" date="2005" name="Science">
        <title>Vertebrate-type intron-rich genes in the marine annelid Platynereis dumerilii.</title>
        <authorList>
            <person name="Raible F."/>
            <person name="Tessmar-Raible K."/>
            <person name="Osoegawa K."/>
            <person name="Wincker P."/>
            <person name="Jubin C."/>
            <person name="Balavoine G."/>
            <person name="Ferrier D."/>
            <person name="Benes V."/>
            <person name="de Jong P."/>
            <person name="Weissenbach J."/>
            <person name="Bork P."/>
            <person name="Arendt D."/>
        </authorList>
    </citation>
    <scope>NUCLEOTIDE SEQUENCE</scope>
</reference>
<feature type="domain" description="Homeobox" evidence="8">
    <location>
        <begin position="201"/>
        <end position="261"/>
    </location>
</feature>
<organism evidence="9">
    <name type="scientific">Platynereis dumerilii</name>
    <name type="common">Dumeril's clam worm</name>
    <dbReference type="NCBI Taxonomy" id="6359"/>
    <lineage>
        <taxon>Eukaryota</taxon>
        <taxon>Metazoa</taxon>
        <taxon>Spiralia</taxon>
        <taxon>Lophotrochozoa</taxon>
        <taxon>Annelida</taxon>
        <taxon>Polychaeta</taxon>
        <taxon>Errantia</taxon>
        <taxon>Phyllodocida</taxon>
        <taxon>Nereididae</taxon>
        <taxon>Platynereis</taxon>
    </lineage>
</organism>
<evidence type="ECO:0000256" key="4">
    <source>
        <dbReference type="ARBA" id="ARBA00023242"/>
    </source>
</evidence>
<dbReference type="CDD" id="cd00086">
    <property type="entry name" value="homeodomain"/>
    <property type="match status" value="1"/>
</dbReference>
<evidence type="ECO:0000313" key="9">
    <source>
        <dbReference type="EMBL" id="CAJ38797.1"/>
    </source>
</evidence>
<sequence>MDDVENHRRGLKREAPDDDIDVSNSPASPQPTDYRLSPMLRSPSPACTGGRIASPAENSLPTSPSGNSPLGPNNTHSTVMSSIYNQPQHRDNQRPPSPPRGPKITGFSVADILDPGKFTGRDKRRKQNSPMCLAPLGGHHLRADRVEDSQGAYSVSENGENEAREEHTLEHEDAFSMSLDSSKNEGDISDSESDKDGGRGGKPRRARTAFTYEQLVALENKFKSTRYLSVCERLNLALSLNLTETQVKIWFQNRRTKWKKQNPGLDINTPTIPSTPSSSGFGLHHPYSLSSLYGQSLHPYLSSTSGALGLLRSPPGALSGHPQIYYPYFSQTA</sequence>
<dbReference type="PROSITE" id="PS00027">
    <property type="entry name" value="HOMEOBOX_1"/>
    <property type="match status" value="1"/>
</dbReference>
<dbReference type="PANTHER" id="PTHR24340">
    <property type="entry name" value="HOMEOBOX PROTEIN NKX"/>
    <property type="match status" value="1"/>
</dbReference>
<dbReference type="GO" id="GO:0000981">
    <property type="term" value="F:DNA-binding transcription factor activity, RNA polymerase II-specific"/>
    <property type="evidence" value="ECO:0007669"/>
    <property type="project" value="InterPro"/>
</dbReference>
<evidence type="ECO:0000256" key="1">
    <source>
        <dbReference type="ARBA" id="ARBA00004123"/>
    </source>
</evidence>
<evidence type="ECO:0000256" key="5">
    <source>
        <dbReference type="PROSITE-ProRule" id="PRU00108"/>
    </source>
</evidence>
<evidence type="ECO:0000256" key="6">
    <source>
        <dbReference type="RuleBase" id="RU000682"/>
    </source>
</evidence>
<dbReference type="InterPro" id="IPR020479">
    <property type="entry name" value="HD_metazoa"/>
</dbReference>
<feature type="compositionally biased region" description="Polar residues" evidence="7">
    <location>
        <begin position="22"/>
        <end position="31"/>
    </location>
</feature>
<feature type="region of interest" description="Disordered" evidence="7">
    <location>
        <begin position="1"/>
        <end position="206"/>
    </location>
</feature>
<keyword evidence="2 5" id="KW-0238">DNA-binding</keyword>
<dbReference type="InterPro" id="IPR050394">
    <property type="entry name" value="Homeobox_NK-like"/>
</dbReference>
<dbReference type="Gene3D" id="1.10.10.60">
    <property type="entry name" value="Homeodomain-like"/>
    <property type="match status" value="1"/>
</dbReference>
<dbReference type="InterPro" id="IPR009057">
    <property type="entry name" value="Homeodomain-like_sf"/>
</dbReference>
<dbReference type="AlphaFoldDB" id="Q2WBY0"/>
<dbReference type="PRINTS" id="PR00024">
    <property type="entry name" value="HOMEOBOX"/>
</dbReference>
<dbReference type="FunFam" id="1.10.10.60:FF:000836">
    <property type="match status" value="1"/>
</dbReference>
<dbReference type="Pfam" id="PF00046">
    <property type="entry name" value="Homeodomain"/>
    <property type="match status" value="1"/>
</dbReference>
<feature type="compositionally biased region" description="Basic and acidic residues" evidence="7">
    <location>
        <begin position="182"/>
        <end position="199"/>
    </location>
</feature>
<dbReference type="SMART" id="SM00389">
    <property type="entry name" value="HOX"/>
    <property type="match status" value="1"/>
</dbReference>
<dbReference type="PROSITE" id="PS50071">
    <property type="entry name" value="HOMEOBOX_2"/>
    <property type="match status" value="1"/>
</dbReference>
<dbReference type="GO" id="GO:0000978">
    <property type="term" value="F:RNA polymerase II cis-regulatory region sequence-specific DNA binding"/>
    <property type="evidence" value="ECO:0007669"/>
    <property type="project" value="TreeGrafter"/>
</dbReference>
<dbReference type="GO" id="GO:0005634">
    <property type="term" value="C:nucleus"/>
    <property type="evidence" value="ECO:0007669"/>
    <property type="project" value="UniProtKB-SubCell"/>
</dbReference>
<protein>
    <submittedName>
        <fullName evidence="9">Nk1 protein</fullName>
    </submittedName>
</protein>
<gene>
    <name evidence="9" type="primary">nk1</name>
</gene>
<evidence type="ECO:0000256" key="3">
    <source>
        <dbReference type="ARBA" id="ARBA00023155"/>
    </source>
</evidence>
<dbReference type="InterPro" id="IPR017970">
    <property type="entry name" value="Homeobox_CS"/>
</dbReference>
<dbReference type="GO" id="GO:0030154">
    <property type="term" value="P:cell differentiation"/>
    <property type="evidence" value="ECO:0007669"/>
    <property type="project" value="TreeGrafter"/>
</dbReference>
<feature type="DNA-binding region" description="Homeobox" evidence="5">
    <location>
        <begin position="203"/>
        <end position="262"/>
    </location>
</feature>
<keyword evidence="4 5" id="KW-0539">Nucleus</keyword>
<evidence type="ECO:0000256" key="2">
    <source>
        <dbReference type="ARBA" id="ARBA00023125"/>
    </source>
</evidence>
<comment type="subcellular location">
    <subcellularLocation>
        <location evidence="1 5 6">Nucleus</location>
    </subcellularLocation>
</comment>
<feature type="compositionally biased region" description="Basic and acidic residues" evidence="7">
    <location>
        <begin position="1"/>
        <end position="15"/>
    </location>
</feature>
<feature type="compositionally biased region" description="Polar residues" evidence="7">
    <location>
        <begin position="56"/>
        <end position="87"/>
    </location>
</feature>
<dbReference type="InterPro" id="IPR001356">
    <property type="entry name" value="HD"/>
</dbReference>
<name>Q2WBY0_PLADU</name>
<evidence type="ECO:0000256" key="7">
    <source>
        <dbReference type="SAM" id="MobiDB-lite"/>
    </source>
</evidence>
<accession>Q2WBY0</accession>
<feature type="compositionally biased region" description="Basic and acidic residues" evidence="7">
    <location>
        <begin position="161"/>
        <end position="174"/>
    </location>
</feature>
<evidence type="ECO:0000259" key="8">
    <source>
        <dbReference type="PROSITE" id="PS50071"/>
    </source>
</evidence>
<proteinExistence type="evidence at transcript level"/>
<keyword evidence="3 5" id="KW-0371">Homeobox</keyword>
<dbReference type="PANTHER" id="PTHR24340:SF37">
    <property type="entry name" value="HOMEOBOX PROTEIN SLOU"/>
    <property type="match status" value="1"/>
</dbReference>